<dbReference type="STRING" id="1235591.CAK95_10530"/>
<dbReference type="Proteomes" id="UP000194137">
    <property type="component" value="Chromosome"/>
</dbReference>
<sequence length="260" mass="28008">MAAAGQAEAQAKLDARYAVTLAGIKLGEGSWVIDVGEDQFSVAASGATSGLARIFSSGRGSGESRGTIKNDQFVPARYAISIKSGKKTEDVRLKLNDGTVKDVSIVPAAPEPPDRVPVTDAHKRNVFDPMTGSLLRISGNGNLMKPEVCRQHTPIFDGRMRYDLTLAYKRMEQVKVPGYAGPALVCAIYFAPLAGHVPSRAAIKYLIDQRDMETWLVPIGGTRVMVPIRVQVPTPLGLGVMEATSFNVMPRPTRASIKMQ</sequence>
<dbReference type="Pfam" id="PF11306">
    <property type="entry name" value="DUF3108"/>
    <property type="match status" value="1"/>
</dbReference>
<keyword evidence="2" id="KW-1185">Reference proteome</keyword>
<organism evidence="1 2">
    <name type="scientific">Pseudorhodoplanes sinuspersici</name>
    <dbReference type="NCBI Taxonomy" id="1235591"/>
    <lineage>
        <taxon>Bacteria</taxon>
        <taxon>Pseudomonadati</taxon>
        <taxon>Pseudomonadota</taxon>
        <taxon>Alphaproteobacteria</taxon>
        <taxon>Hyphomicrobiales</taxon>
        <taxon>Pseudorhodoplanes</taxon>
    </lineage>
</organism>
<reference evidence="1 2" key="1">
    <citation type="submission" date="2017-05" db="EMBL/GenBank/DDBJ databases">
        <title>Full genome sequence of Pseudorhodoplanes sinuspersici.</title>
        <authorList>
            <person name="Dastgheib S.M.M."/>
            <person name="Shavandi M."/>
            <person name="Tirandaz H."/>
        </authorList>
    </citation>
    <scope>NUCLEOTIDE SEQUENCE [LARGE SCALE GENOMIC DNA]</scope>
    <source>
        <strain evidence="1 2">RIPI110</strain>
    </source>
</reference>
<dbReference type="AlphaFoldDB" id="A0A1W7A1K4"/>
<evidence type="ECO:0000313" key="2">
    <source>
        <dbReference type="Proteomes" id="UP000194137"/>
    </source>
</evidence>
<gene>
    <name evidence="1" type="ORF">CAK95_10530</name>
</gene>
<name>A0A1W7A1K4_9HYPH</name>
<proteinExistence type="predicted"/>
<accession>A0A1W7A1K4</accession>
<dbReference type="KEGG" id="psin:CAK95_10530"/>
<evidence type="ECO:0008006" key="3">
    <source>
        <dbReference type="Google" id="ProtNLM"/>
    </source>
</evidence>
<protein>
    <recommendedName>
        <fullName evidence="3">DUF3108 domain-containing protein</fullName>
    </recommendedName>
</protein>
<evidence type="ECO:0000313" key="1">
    <source>
        <dbReference type="EMBL" id="ARQ02885.1"/>
    </source>
</evidence>
<dbReference type="EMBL" id="CP021112">
    <property type="protein sequence ID" value="ARQ02885.1"/>
    <property type="molecule type" value="Genomic_DNA"/>
</dbReference>
<dbReference type="InterPro" id="IPR021457">
    <property type="entry name" value="DUF3108"/>
</dbReference>
<dbReference type="OrthoDB" id="7630100at2"/>